<evidence type="ECO:0000313" key="2">
    <source>
        <dbReference type="EMBL" id="KAF2243725.1"/>
    </source>
</evidence>
<evidence type="ECO:0000313" key="3">
    <source>
        <dbReference type="Proteomes" id="UP000800094"/>
    </source>
</evidence>
<feature type="compositionally biased region" description="Polar residues" evidence="1">
    <location>
        <begin position="8"/>
        <end position="18"/>
    </location>
</feature>
<evidence type="ECO:0000256" key="1">
    <source>
        <dbReference type="SAM" id="MobiDB-lite"/>
    </source>
</evidence>
<dbReference type="AlphaFoldDB" id="A0A6A6HZV1"/>
<keyword evidence="3" id="KW-1185">Reference proteome</keyword>
<dbReference type="PANTHER" id="PTHR33112:SF12">
    <property type="entry name" value="HETEROKARYON INCOMPATIBILITY DOMAIN-CONTAINING PROTEIN"/>
    <property type="match status" value="1"/>
</dbReference>
<feature type="region of interest" description="Disordered" evidence="1">
    <location>
        <begin position="1"/>
        <end position="69"/>
    </location>
</feature>
<reference evidence="2" key="1">
    <citation type="journal article" date="2020" name="Stud. Mycol.">
        <title>101 Dothideomycetes genomes: a test case for predicting lifestyles and emergence of pathogens.</title>
        <authorList>
            <person name="Haridas S."/>
            <person name="Albert R."/>
            <person name="Binder M."/>
            <person name="Bloem J."/>
            <person name="Labutti K."/>
            <person name="Salamov A."/>
            <person name="Andreopoulos B."/>
            <person name="Baker S."/>
            <person name="Barry K."/>
            <person name="Bills G."/>
            <person name="Bluhm B."/>
            <person name="Cannon C."/>
            <person name="Castanera R."/>
            <person name="Culley D."/>
            <person name="Daum C."/>
            <person name="Ezra D."/>
            <person name="Gonzalez J."/>
            <person name="Henrissat B."/>
            <person name="Kuo A."/>
            <person name="Liang C."/>
            <person name="Lipzen A."/>
            <person name="Lutzoni F."/>
            <person name="Magnuson J."/>
            <person name="Mondo S."/>
            <person name="Nolan M."/>
            <person name="Ohm R."/>
            <person name="Pangilinan J."/>
            <person name="Park H.-J."/>
            <person name="Ramirez L."/>
            <person name="Alfaro M."/>
            <person name="Sun H."/>
            <person name="Tritt A."/>
            <person name="Yoshinaga Y."/>
            <person name="Zwiers L.-H."/>
            <person name="Turgeon B."/>
            <person name="Goodwin S."/>
            <person name="Spatafora J."/>
            <person name="Crous P."/>
            <person name="Grigoriev I."/>
        </authorList>
    </citation>
    <scope>NUCLEOTIDE SEQUENCE</scope>
    <source>
        <strain evidence="2">CBS 122368</strain>
    </source>
</reference>
<gene>
    <name evidence="2" type="ORF">BU26DRAFT_523317</name>
</gene>
<dbReference type="PANTHER" id="PTHR33112">
    <property type="entry name" value="DOMAIN PROTEIN, PUTATIVE-RELATED"/>
    <property type="match status" value="1"/>
</dbReference>
<organism evidence="2 3">
    <name type="scientific">Trematosphaeria pertusa</name>
    <dbReference type="NCBI Taxonomy" id="390896"/>
    <lineage>
        <taxon>Eukaryota</taxon>
        <taxon>Fungi</taxon>
        <taxon>Dikarya</taxon>
        <taxon>Ascomycota</taxon>
        <taxon>Pezizomycotina</taxon>
        <taxon>Dothideomycetes</taxon>
        <taxon>Pleosporomycetidae</taxon>
        <taxon>Pleosporales</taxon>
        <taxon>Massarineae</taxon>
        <taxon>Trematosphaeriaceae</taxon>
        <taxon>Trematosphaeria</taxon>
    </lineage>
</organism>
<name>A0A6A6HZV1_9PLEO</name>
<dbReference type="OrthoDB" id="3830006at2759"/>
<dbReference type="RefSeq" id="XP_033678729.1">
    <property type="nucleotide sequence ID" value="XM_033830013.1"/>
</dbReference>
<dbReference type="Proteomes" id="UP000800094">
    <property type="component" value="Unassembled WGS sequence"/>
</dbReference>
<dbReference type="GeneID" id="54583343"/>
<proteinExistence type="predicted"/>
<accession>A0A6A6HZV1</accession>
<dbReference type="EMBL" id="ML987204">
    <property type="protein sequence ID" value="KAF2243725.1"/>
    <property type="molecule type" value="Genomic_DNA"/>
</dbReference>
<protein>
    <submittedName>
        <fullName evidence="2">Uncharacterized protein</fullName>
    </submittedName>
</protein>
<sequence>MSLLLLMSTETPTTSTGLSPSWRPWSRRSSRTPVPEFADAKTGALLVPKPTSKSTDSDESRSIGSNASRGRRLIQQIGNRLRSSSRASSTGLEAEPLGEKEFKQVDSWLDAFDKYNQLVTNQVSRDPSYPPEKFAKLCEILTKKCEGGGFVHGLPEALFDLALLWCPAERQIRKEVSTKEPSWSWTGWKGAVNFPFDPTNCPDVRQLTGNFFKSEIARFNIGPEDRPYTLRRETRRVRIQYPYDPAAEGSDRNTNSNTLRFKAHVISADSFTAHQLGDENNKDIACSELVDYQGHHCGNIMDYKELFGRPTNKPGPFQFVLLSRNRHCEPATVTRKPVASTIHPPGTPMWDGERFLWDKQLEEFDANIFEDGEWKMLNVMLIQWQEEGYFERVAIARMHEDAWKAQNPVRKDIVLR</sequence>